<comment type="caution">
    <text evidence="11">The sequence shown here is derived from an EMBL/GenBank/DDBJ whole genome shotgun (WGS) entry which is preliminary data.</text>
</comment>
<keyword evidence="4" id="KW-0997">Cell inner membrane</keyword>
<feature type="transmembrane region" description="Helical" evidence="10">
    <location>
        <begin position="93"/>
        <end position="114"/>
    </location>
</feature>
<evidence type="ECO:0000313" key="12">
    <source>
        <dbReference type="Proteomes" id="UP000556026"/>
    </source>
</evidence>
<dbReference type="PANTHER" id="PTHR11795">
    <property type="entry name" value="BRANCHED-CHAIN AMINO ACID TRANSPORT SYSTEM PERMEASE PROTEIN LIVH"/>
    <property type="match status" value="1"/>
</dbReference>
<dbReference type="CDD" id="cd06582">
    <property type="entry name" value="TM_PBP1_LivH_like"/>
    <property type="match status" value="1"/>
</dbReference>
<dbReference type="GO" id="GO:1903806">
    <property type="term" value="P:L-isoleucine import across plasma membrane"/>
    <property type="evidence" value="ECO:0007669"/>
    <property type="project" value="TreeGrafter"/>
</dbReference>
<keyword evidence="6" id="KW-0029">Amino-acid transport</keyword>
<protein>
    <submittedName>
        <fullName evidence="11">Branched-chain amino acid ABC transporter permease</fullName>
    </submittedName>
</protein>
<feature type="transmembrane region" description="Helical" evidence="10">
    <location>
        <begin position="33"/>
        <end position="53"/>
    </location>
</feature>
<evidence type="ECO:0000256" key="5">
    <source>
        <dbReference type="ARBA" id="ARBA00022692"/>
    </source>
</evidence>
<keyword evidence="8 10" id="KW-0472">Membrane</keyword>
<sequence length="291" mass="30254">MFLQQLINGIALGSVYSLIALGYTMVYGIITLINFAHGEIFMVGAFVGLLLISVAKVNIFFAIIGAMVFCMVLGVVVELVAYRALRKSSRLSALISAIGVSIFLSSLALMVFGADAKGFPDNAFPVTQLHIGNADVSTLQLVIIAVSALLMMGLEFIVQKTKIGKAMRATSEDYNTSALMGINVNRVISFTFALGSALAAAGGVLVGVLFNAVSFNMGLMAGLKAFAAAVLGGIGSIPGAMLGGLLLGVSEVFGVAIGYSSYRDAIAFSILVLVLLLKPTGLLGQKITKKV</sequence>
<comment type="similarity">
    <text evidence="9">Belongs to the binding-protein-dependent transport system permease family. LivHM subfamily.</text>
</comment>
<evidence type="ECO:0000256" key="4">
    <source>
        <dbReference type="ARBA" id="ARBA00022519"/>
    </source>
</evidence>
<keyword evidence="5 10" id="KW-0812">Transmembrane</keyword>
<organism evidence="11 12">
    <name type="scientific">Geomonas silvestris</name>
    <dbReference type="NCBI Taxonomy" id="2740184"/>
    <lineage>
        <taxon>Bacteria</taxon>
        <taxon>Pseudomonadati</taxon>
        <taxon>Thermodesulfobacteriota</taxon>
        <taxon>Desulfuromonadia</taxon>
        <taxon>Geobacterales</taxon>
        <taxon>Geobacteraceae</taxon>
        <taxon>Geomonas</taxon>
    </lineage>
</organism>
<dbReference type="Proteomes" id="UP000556026">
    <property type="component" value="Unassembled WGS sequence"/>
</dbReference>
<dbReference type="PANTHER" id="PTHR11795:SF371">
    <property type="entry name" value="HIGH-AFFINITY BRANCHED-CHAIN AMINO ACID TRANSPORT SYSTEM PERMEASE PROTEIN LIVH"/>
    <property type="match status" value="1"/>
</dbReference>
<reference evidence="12" key="1">
    <citation type="submission" date="2020-06" db="EMBL/GenBank/DDBJ databases">
        <title>Draft genomic sequence of Geomonas sp. Red330.</title>
        <authorList>
            <person name="Itoh H."/>
            <person name="Zhenxing X."/>
            <person name="Ushijima N."/>
            <person name="Masuda Y."/>
            <person name="Shiratori Y."/>
            <person name="Senoo K."/>
        </authorList>
    </citation>
    <scope>NUCLEOTIDE SEQUENCE [LARGE SCALE GENOMIC DNA]</scope>
    <source>
        <strain evidence="12">Red330</strain>
    </source>
</reference>
<evidence type="ECO:0000256" key="6">
    <source>
        <dbReference type="ARBA" id="ARBA00022970"/>
    </source>
</evidence>
<keyword evidence="7 10" id="KW-1133">Transmembrane helix</keyword>
<dbReference type="InterPro" id="IPR052157">
    <property type="entry name" value="BCAA_transport_permease"/>
</dbReference>
<evidence type="ECO:0000256" key="10">
    <source>
        <dbReference type="SAM" id="Phobius"/>
    </source>
</evidence>
<feature type="transmembrane region" description="Helical" evidence="10">
    <location>
        <begin position="139"/>
        <end position="158"/>
    </location>
</feature>
<feature type="transmembrane region" description="Helical" evidence="10">
    <location>
        <begin position="6"/>
        <end position="26"/>
    </location>
</feature>
<dbReference type="GO" id="GO:0015192">
    <property type="term" value="F:L-phenylalanine transmembrane transporter activity"/>
    <property type="evidence" value="ECO:0007669"/>
    <property type="project" value="TreeGrafter"/>
</dbReference>
<dbReference type="RefSeq" id="WP_183356206.1">
    <property type="nucleotide sequence ID" value="NZ_BLXX01000014.1"/>
</dbReference>
<dbReference type="GO" id="GO:0015808">
    <property type="term" value="P:L-alanine transport"/>
    <property type="evidence" value="ECO:0007669"/>
    <property type="project" value="TreeGrafter"/>
</dbReference>
<dbReference type="GO" id="GO:0005304">
    <property type="term" value="F:L-valine transmembrane transporter activity"/>
    <property type="evidence" value="ECO:0007669"/>
    <property type="project" value="TreeGrafter"/>
</dbReference>
<evidence type="ECO:0000313" key="11">
    <source>
        <dbReference type="EMBL" id="GFO61412.1"/>
    </source>
</evidence>
<evidence type="ECO:0000256" key="2">
    <source>
        <dbReference type="ARBA" id="ARBA00022448"/>
    </source>
</evidence>
<gene>
    <name evidence="11" type="ORF">GMST_37370</name>
</gene>
<keyword evidence="12" id="KW-1185">Reference proteome</keyword>
<evidence type="ECO:0000256" key="1">
    <source>
        <dbReference type="ARBA" id="ARBA00004651"/>
    </source>
</evidence>
<dbReference type="Pfam" id="PF02653">
    <property type="entry name" value="BPD_transp_2"/>
    <property type="match status" value="1"/>
</dbReference>
<dbReference type="EMBL" id="BLXX01000014">
    <property type="protein sequence ID" value="GFO61412.1"/>
    <property type="molecule type" value="Genomic_DNA"/>
</dbReference>
<feature type="transmembrane region" description="Helical" evidence="10">
    <location>
        <begin position="59"/>
        <end position="81"/>
    </location>
</feature>
<evidence type="ECO:0000256" key="7">
    <source>
        <dbReference type="ARBA" id="ARBA00022989"/>
    </source>
</evidence>
<evidence type="ECO:0000256" key="3">
    <source>
        <dbReference type="ARBA" id="ARBA00022475"/>
    </source>
</evidence>
<evidence type="ECO:0000256" key="8">
    <source>
        <dbReference type="ARBA" id="ARBA00023136"/>
    </source>
</evidence>
<comment type="subcellular location">
    <subcellularLocation>
        <location evidence="1">Cell membrane</location>
        <topology evidence="1">Multi-pass membrane protein</topology>
    </subcellularLocation>
</comment>
<proteinExistence type="inferred from homology"/>
<dbReference type="InterPro" id="IPR001851">
    <property type="entry name" value="ABC_transp_permease"/>
</dbReference>
<feature type="transmembrane region" description="Helical" evidence="10">
    <location>
        <begin position="265"/>
        <end position="284"/>
    </location>
</feature>
<keyword evidence="2" id="KW-0813">Transport</keyword>
<dbReference type="GO" id="GO:0015188">
    <property type="term" value="F:L-isoleucine transmembrane transporter activity"/>
    <property type="evidence" value="ECO:0007669"/>
    <property type="project" value="TreeGrafter"/>
</dbReference>
<dbReference type="GO" id="GO:0015190">
    <property type="term" value="F:L-leucine transmembrane transporter activity"/>
    <property type="evidence" value="ECO:0007669"/>
    <property type="project" value="TreeGrafter"/>
</dbReference>
<name>A0A6V8MN58_9BACT</name>
<keyword evidence="3" id="KW-1003">Cell membrane</keyword>
<evidence type="ECO:0000256" key="9">
    <source>
        <dbReference type="ARBA" id="ARBA00037998"/>
    </source>
</evidence>
<dbReference type="GO" id="GO:0005886">
    <property type="term" value="C:plasma membrane"/>
    <property type="evidence" value="ECO:0007669"/>
    <property type="project" value="UniProtKB-SubCell"/>
</dbReference>
<dbReference type="GO" id="GO:0042941">
    <property type="term" value="P:D-alanine transmembrane transport"/>
    <property type="evidence" value="ECO:0007669"/>
    <property type="project" value="TreeGrafter"/>
</dbReference>
<feature type="transmembrane region" description="Helical" evidence="10">
    <location>
        <begin position="187"/>
        <end position="209"/>
    </location>
</feature>
<accession>A0A6V8MN58</accession>
<dbReference type="AlphaFoldDB" id="A0A6V8MN58"/>